<keyword evidence="4 5" id="KW-0472">Membrane</keyword>
<evidence type="ECO:0000259" key="7">
    <source>
        <dbReference type="PROSITE" id="PS50922"/>
    </source>
</evidence>
<gene>
    <name evidence="8" type="ORF">Sangu_0637600</name>
</gene>
<dbReference type="PROSITE" id="PS50922">
    <property type="entry name" value="TLC"/>
    <property type="match status" value="1"/>
</dbReference>
<organism evidence="8">
    <name type="scientific">Sesamum angustifolium</name>
    <dbReference type="NCBI Taxonomy" id="2727405"/>
    <lineage>
        <taxon>Eukaryota</taxon>
        <taxon>Viridiplantae</taxon>
        <taxon>Streptophyta</taxon>
        <taxon>Embryophyta</taxon>
        <taxon>Tracheophyta</taxon>
        <taxon>Spermatophyta</taxon>
        <taxon>Magnoliopsida</taxon>
        <taxon>eudicotyledons</taxon>
        <taxon>Gunneridae</taxon>
        <taxon>Pentapetalae</taxon>
        <taxon>asterids</taxon>
        <taxon>lamiids</taxon>
        <taxon>Lamiales</taxon>
        <taxon>Pedaliaceae</taxon>
        <taxon>Sesamum</taxon>
    </lineage>
</organism>
<dbReference type="SMART" id="SM00724">
    <property type="entry name" value="TLC"/>
    <property type="match status" value="1"/>
</dbReference>
<dbReference type="AlphaFoldDB" id="A0AAW2QCE8"/>
<comment type="subcellular location">
    <subcellularLocation>
        <location evidence="1">Endoplasmic reticulum membrane</location>
        <topology evidence="1">Multi-pass membrane protein</topology>
    </subcellularLocation>
</comment>
<dbReference type="GO" id="GO:0046513">
    <property type="term" value="P:ceramide biosynthetic process"/>
    <property type="evidence" value="ECO:0007669"/>
    <property type="project" value="InterPro"/>
</dbReference>
<evidence type="ECO:0000256" key="2">
    <source>
        <dbReference type="ARBA" id="ARBA00022692"/>
    </source>
</evidence>
<dbReference type="PANTHER" id="PTHR12560:SF0">
    <property type="entry name" value="LD18904P"/>
    <property type="match status" value="1"/>
</dbReference>
<reference evidence="8" key="1">
    <citation type="submission" date="2020-06" db="EMBL/GenBank/DDBJ databases">
        <authorList>
            <person name="Li T."/>
            <person name="Hu X."/>
            <person name="Zhang T."/>
            <person name="Song X."/>
            <person name="Zhang H."/>
            <person name="Dai N."/>
            <person name="Sheng W."/>
            <person name="Hou X."/>
            <person name="Wei L."/>
        </authorList>
    </citation>
    <scope>NUCLEOTIDE SEQUENCE</scope>
    <source>
        <strain evidence="8">G01</strain>
        <tissue evidence="8">Leaf</tissue>
    </source>
</reference>
<dbReference type="PANTHER" id="PTHR12560">
    <property type="entry name" value="LONGEVITY ASSURANCE FACTOR 1 LAG1"/>
    <property type="match status" value="1"/>
</dbReference>
<dbReference type="GO" id="GO:0005789">
    <property type="term" value="C:endoplasmic reticulum membrane"/>
    <property type="evidence" value="ECO:0007669"/>
    <property type="project" value="UniProtKB-SubCell"/>
</dbReference>
<reference evidence="8" key="2">
    <citation type="journal article" date="2024" name="Plant">
        <title>Genomic evolution and insights into agronomic trait innovations of Sesamum species.</title>
        <authorList>
            <person name="Miao H."/>
            <person name="Wang L."/>
            <person name="Qu L."/>
            <person name="Liu H."/>
            <person name="Sun Y."/>
            <person name="Le M."/>
            <person name="Wang Q."/>
            <person name="Wei S."/>
            <person name="Zheng Y."/>
            <person name="Lin W."/>
            <person name="Duan Y."/>
            <person name="Cao H."/>
            <person name="Xiong S."/>
            <person name="Wang X."/>
            <person name="Wei L."/>
            <person name="Li C."/>
            <person name="Ma Q."/>
            <person name="Ju M."/>
            <person name="Zhao R."/>
            <person name="Li G."/>
            <person name="Mu C."/>
            <person name="Tian Q."/>
            <person name="Mei H."/>
            <person name="Zhang T."/>
            <person name="Gao T."/>
            <person name="Zhang H."/>
        </authorList>
    </citation>
    <scope>NUCLEOTIDE SEQUENCE</scope>
    <source>
        <strain evidence="8">G01</strain>
    </source>
</reference>
<sequence>MEPIWKYNEVPAASNFIIAVYFAVAFVAARFLLDRFIYRRLATWLLGRGTNQLKLNETTRAKIVKCSESMWKLTYYATVEFSILATLYHEPWFIDVKHYYIGWPDHELKLSLKLIYMCQCGFYIYSIAALLMWETRRKDFSVMMSHHVVTVILIGFSYISRFFRIGAVILALHDASDVFLEAAKAYILSILGHKIIKLLLMPSLAPVRALLTNIILCLQYDVITLLVFHIYWWKLIWAMIMKQLKSRGKVGEDIRSGTPSFYFVLVRNDSLCLLIVLKEVAFLSKFFLVRAQEEFLMKLVLLS</sequence>
<accession>A0AAW2QCE8</accession>
<name>A0AAW2QCE8_9LAMI</name>
<evidence type="ECO:0000256" key="3">
    <source>
        <dbReference type="ARBA" id="ARBA00022989"/>
    </source>
</evidence>
<proteinExistence type="predicted"/>
<comment type="caution">
    <text evidence="8">The sequence shown here is derived from an EMBL/GenBank/DDBJ whole genome shotgun (WGS) entry which is preliminary data.</text>
</comment>
<dbReference type="Pfam" id="PF03798">
    <property type="entry name" value="TRAM_LAG1_CLN8"/>
    <property type="match status" value="1"/>
</dbReference>
<evidence type="ECO:0000256" key="1">
    <source>
        <dbReference type="ARBA" id="ARBA00004477"/>
    </source>
</evidence>
<protein>
    <submittedName>
        <fullName evidence="8">LAG1 longevity assurance2</fullName>
    </submittedName>
</protein>
<feature type="transmembrane region" description="Helical" evidence="6">
    <location>
        <begin position="140"/>
        <end position="159"/>
    </location>
</feature>
<feature type="transmembrane region" description="Helical" evidence="6">
    <location>
        <begin position="73"/>
        <end position="94"/>
    </location>
</feature>
<feature type="transmembrane region" description="Helical" evidence="6">
    <location>
        <begin position="114"/>
        <end position="133"/>
    </location>
</feature>
<dbReference type="EMBL" id="JACGWK010000003">
    <property type="protein sequence ID" value="KAL0365400.1"/>
    <property type="molecule type" value="Genomic_DNA"/>
</dbReference>
<evidence type="ECO:0000256" key="6">
    <source>
        <dbReference type="SAM" id="Phobius"/>
    </source>
</evidence>
<dbReference type="InterPro" id="IPR016439">
    <property type="entry name" value="Lag1/Lac1-like"/>
</dbReference>
<feature type="transmembrane region" description="Helical" evidence="6">
    <location>
        <begin position="12"/>
        <end position="33"/>
    </location>
</feature>
<keyword evidence="3 6" id="KW-1133">Transmembrane helix</keyword>
<feature type="domain" description="TLC" evidence="7">
    <location>
        <begin position="64"/>
        <end position="245"/>
    </location>
</feature>
<evidence type="ECO:0000313" key="8">
    <source>
        <dbReference type="EMBL" id="KAL0365400.1"/>
    </source>
</evidence>
<keyword evidence="2 5" id="KW-0812">Transmembrane</keyword>
<dbReference type="GO" id="GO:0050291">
    <property type="term" value="F:sphingosine N-acyltransferase activity"/>
    <property type="evidence" value="ECO:0007669"/>
    <property type="project" value="InterPro"/>
</dbReference>
<dbReference type="InterPro" id="IPR006634">
    <property type="entry name" value="TLC-dom"/>
</dbReference>
<evidence type="ECO:0000256" key="5">
    <source>
        <dbReference type="PROSITE-ProRule" id="PRU00205"/>
    </source>
</evidence>
<evidence type="ECO:0000256" key="4">
    <source>
        <dbReference type="ARBA" id="ARBA00023136"/>
    </source>
</evidence>